<keyword evidence="1" id="KW-0547">Nucleotide-binding</keyword>
<dbReference type="SUPFAM" id="SSF52540">
    <property type="entry name" value="P-loop containing nucleoside triphosphate hydrolases"/>
    <property type="match status" value="1"/>
</dbReference>
<dbReference type="PANTHER" id="PTHR47978">
    <property type="match status" value="1"/>
</dbReference>
<dbReference type="SMART" id="SM00175">
    <property type="entry name" value="RAB"/>
    <property type="match status" value="1"/>
</dbReference>
<dbReference type="InterPro" id="IPR027417">
    <property type="entry name" value="P-loop_NTPase"/>
</dbReference>
<dbReference type="EMBL" id="GDID01005365">
    <property type="protein sequence ID" value="JAP91241.1"/>
    <property type="molecule type" value="Transcribed_RNA"/>
</dbReference>
<name>A0A146K6Q0_9EUKA</name>
<evidence type="ECO:0000256" key="1">
    <source>
        <dbReference type="ARBA" id="ARBA00022741"/>
    </source>
</evidence>
<dbReference type="Gene3D" id="3.40.50.300">
    <property type="entry name" value="P-loop containing nucleotide triphosphate hydrolases"/>
    <property type="match status" value="1"/>
</dbReference>
<dbReference type="InterPro" id="IPR001806">
    <property type="entry name" value="Small_GTPase"/>
</dbReference>
<feature type="non-terminal residue" evidence="2">
    <location>
        <position position="99"/>
    </location>
</feature>
<evidence type="ECO:0000313" key="2">
    <source>
        <dbReference type="EMBL" id="JAP91241.1"/>
    </source>
</evidence>
<proteinExistence type="predicted"/>
<dbReference type="PROSITE" id="PS51419">
    <property type="entry name" value="RAB"/>
    <property type="match status" value="1"/>
</dbReference>
<dbReference type="PRINTS" id="PR00449">
    <property type="entry name" value="RASTRNSFRMNG"/>
</dbReference>
<dbReference type="AlphaFoldDB" id="A0A146K6Q0"/>
<protein>
    <submittedName>
        <fullName evidence="2">Rab-like protein</fullName>
    </submittedName>
</protein>
<accession>A0A146K6Q0</accession>
<sequence>QEKYRAVVKSFYNGVAFCLVVFDLTQPETLKSTEYWIKEFTDQNSTSKLALVGNKSDSQPLCDGESIAQKYKIDYYKVSALTGDNIEQMFQNSIQQCDV</sequence>
<dbReference type="Pfam" id="PF00071">
    <property type="entry name" value="Ras"/>
    <property type="match status" value="1"/>
</dbReference>
<organism evidence="2">
    <name type="scientific">Trepomonas sp. PC1</name>
    <dbReference type="NCBI Taxonomy" id="1076344"/>
    <lineage>
        <taxon>Eukaryota</taxon>
        <taxon>Metamonada</taxon>
        <taxon>Diplomonadida</taxon>
        <taxon>Hexamitidae</taxon>
        <taxon>Hexamitinae</taxon>
        <taxon>Trepomonas</taxon>
    </lineage>
</organism>
<feature type="non-terminal residue" evidence="2">
    <location>
        <position position="1"/>
    </location>
</feature>
<dbReference type="GO" id="GO:0005525">
    <property type="term" value="F:GTP binding"/>
    <property type="evidence" value="ECO:0007669"/>
    <property type="project" value="InterPro"/>
</dbReference>
<reference evidence="2" key="1">
    <citation type="submission" date="2015-07" db="EMBL/GenBank/DDBJ databases">
        <title>Adaptation to a free-living lifestyle via gene acquisitions in the diplomonad Trepomonas sp. PC1.</title>
        <authorList>
            <person name="Xu F."/>
            <person name="Jerlstrom-Hultqvist J."/>
            <person name="Kolisko M."/>
            <person name="Simpson A.G.B."/>
            <person name="Roger A.J."/>
            <person name="Svard S.G."/>
            <person name="Andersson J.O."/>
        </authorList>
    </citation>
    <scope>NUCLEOTIDE SEQUENCE</scope>
    <source>
        <strain evidence="2">PC1</strain>
    </source>
</reference>
<gene>
    <name evidence="2" type="ORF">TPC1_17204</name>
</gene>
<dbReference type="GO" id="GO:0003924">
    <property type="term" value="F:GTPase activity"/>
    <property type="evidence" value="ECO:0007669"/>
    <property type="project" value="InterPro"/>
</dbReference>